<evidence type="ECO:0000313" key="2">
    <source>
        <dbReference type="Proteomes" id="UP000005380"/>
    </source>
</evidence>
<dbReference type="EMBL" id="CP007030">
    <property type="protein sequence ID" value="AHF00848.1"/>
    <property type="molecule type" value="Genomic_DNA"/>
</dbReference>
<accession>W0DUA1</accession>
<organism evidence="1 2">
    <name type="scientific">Thiomicrospira aerophila AL3</name>
    <dbReference type="NCBI Taxonomy" id="717772"/>
    <lineage>
        <taxon>Bacteria</taxon>
        <taxon>Pseudomonadati</taxon>
        <taxon>Pseudomonadota</taxon>
        <taxon>Gammaproteobacteria</taxon>
        <taxon>Thiotrichales</taxon>
        <taxon>Piscirickettsiaceae</taxon>
        <taxon>Thiomicrospira</taxon>
    </lineage>
</organism>
<dbReference type="InParanoid" id="W0DUA1"/>
<proteinExistence type="predicted"/>
<dbReference type="InterPro" id="IPR007263">
    <property type="entry name" value="DCC1-like"/>
</dbReference>
<gene>
    <name evidence="1" type="ORF">THIAE_02835</name>
</gene>
<keyword evidence="2" id="KW-1185">Reference proteome</keyword>
<protein>
    <submittedName>
        <fullName evidence="1">Thiol-disulfide oxidoreductase</fullName>
    </submittedName>
</protein>
<dbReference type="PANTHER" id="PTHR34290:SF2">
    <property type="entry name" value="OS04G0668800 PROTEIN"/>
    <property type="match status" value="1"/>
</dbReference>
<sequence>MIRVYYDGLCGLCRREIAYYQKIQPADVFEWIDITQSADDLAQQGISLQTALKHLHVQDAQGHWHLGVDAFLVIWRGLGGVWSMLARIVALPGLLQLARIAYKLFAAWRYKRLSHCKLD</sequence>
<dbReference type="eggNOG" id="COG3011">
    <property type="taxonomic scope" value="Bacteria"/>
</dbReference>
<dbReference type="OrthoDB" id="5294764at2"/>
<dbReference type="STRING" id="717772.THIAE_02835"/>
<reference evidence="1 2" key="1">
    <citation type="submission" date="2013-12" db="EMBL/GenBank/DDBJ databases">
        <authorList>
            <consortium name="DOE Joint Genome Institute"/>
            <person name="Kappler U."/>
            <person name="Huntemann M."/>
            <person name="Han J."/>
            <person name="Chen A."/>
            <person name="Kyrpides N."/>
            <person name="Mavromatis K."/>
            <person name="Markowitz V."/>
            <person name="Palaniappan K."/>
            <person name="Ivanova N."/>
            <person name="Schaumberg A."/>
            <person name="Pati A."/>
            <person name="Liolios K."/>
            <person name="Nordberg H.P."/>
            <person name="Cantor M.N."/>
            <person name="Hua S.X."/>
            <person name="Woyke T."/>
        </authorList>
    </citation>
    <scope>NUCLEOTIDE SEQUENCE [LARGE SCALE GENOMIC DNA]</scope>
    <source>
        <strain evidence="2">AL2</strain>
    </source>
</reference>
<dbReference type="Proteomes" id="UP000005380">
    <property type="component" value="Chromosome"/>
</dbReference>
<dbReference type="AlphaFoldDB" id="W0DUA1"/>
<name>W0DUA1_9GAMM</name>
<dbReference type="GO" id="GO:0015035">
    <property type="term" value="F:protein-disulfide reductase activity"/>
    <property type="evidence" value="ECO:0007669"/>
    <property type="project" value="InterPro"/>
</dbReference>
<dbReference type="PANTHER" id="PTHR34290">
    <property type="entry name" value="SI:CH73-390P7.2"/>
    <property type="match status" value="1"/>
</dbReference>
<evidence type="ECO:0000313" key="1">
    <source>
        <dbReference type="EMBL" id="AHF00848.1"/>
    </source>
</evidence>
<dbReference type="HOGENOM" id="CLU_086500_3_1_6"/>
<dbReference type="InterPro" id="IPR044691">
    <property type="entry name" value="DCC1_Trx"/>
</dbReference>
<dbReference type="Pfam" id="PF04134">
    <property type="entry name" value="DCC1-like"/>
    <property type="match status" value="1"/>
</dbReference>
<dbReference type="KEGG" id="tao:THIAE_02835"/>